<accession>I1DVC1</accession>
<evidence type="ECO:0000313" key="1">
    <source>
        <dbReference type="EMBL" id="GAB57999.1"/>
    </source>
</evidence>
<evidence type="ECO:0000313" key="2">
    <source>
        <dbReference type="Proteomes" id="UP000004374"/>
    </source>
</evidence>
<organism evidence="1 2">
    <name type="scientific">Rheinheimera nanhaiensis E407-8</name>
    <dbReference type="NCBI Taxonomy" id="562729"/>
    <lineage>
        <taxon>Bacteria</taxon>
        <taxon>Pseudomonadati</taxon>
        <taxon>Pseudomonadota</taxon>
        <taxon>Gammaproteobacteria</taxon>
        <taxon>Chromatiales</taxon>
        <taxon>Chromatiaceae</taxon>
        <taxon>Rheinheimera</taxon>
    </lineage>
</organism>
<keyword evidence="2" id="KW-1185">Reference proteome</keyword>
<dbReference type="Proteomes" id="UP000004374">
    <property type="component" value="Unassembled WGS sequence"/>
</dbReference>
<gene>
    <name evidence="1" type="ORF">RNAN_0970</name>
</gene>
<reference evidence="1 2" key="1">
    <citation type="journal article" date="2012" name="J. Bacteriol.">
        <title>Genome Sequence of the Protease-Producing Bacterium Rheinheimera nanhaiensis E407-8T, Isolated from Deep-Sea Sediment of the South China Sea.</title>
        <authorList>
            <person name="Zhang X.-Y."/>
            <person name="Zhang Y.-J."/>
            <person name="Qin Q.-L."/>
            <person name="Xie B.-B."/>
            <person name="Chen X.-L."/>
            <person name="Zhou B.-C."/>
            <person name="Zhang Y.-Z."/>
        </authorList>
    </citation>
    <scope>NUCLEOTIDE SEQUENCE [LARGE SCALE GENOMIC DNA]</scope>
    <source>
        <strain evidence="1 2">E407-8</strain>
    </source>
</reference>
<dbReference type="EMBL" id="BAFK01000004">
    <property type="protein sequence ID" value="GAB57999.1"/>
    <property type="molecule type" value="Genomic_DNA"/>
</dbReference>
<comment type="caution">
    <text evidence="1">The sequence shown here is derived from an EMBL/GenBank/DDBJ whole genome shotgun (WGS) entry which is preliminary data.</text>
</comment>
<dbReference type="AlphaFoldDB" id="I1DVC1"/>
<proteinExistence type="predicted"/>
<protein>
    <submittedName>
        <fullName evidence="1">Uncharacterized protein</fullName>
    </submittedName>
</protein>
<name>I1DVC1_9GAMM</name>
<sequence>MPEGFRLLHAGWALPNLLLAGDTTPEQFLTHQALMQGTEN</sequence>